<name>A0AAV4VY92_CAEEX</name>
<organism evidence="1 2">
    <name type="scientific">Caerostris extrusa</name>
    <name type="common">Bark spider</name>
    <name type="synonym">Caerostris bankana</name>
    <dbReference type="NCBI Taxonomy" id="172846"/>
    <lineage>
        <taxon>Eukaryota</taxon>
        <taxon>Metazoa</taxon>
        <taxon>Ecdysozoa</taxon>
        <taxon>Arthropoda</taxon>
        <taxon>Chelicerata</taxon>
        <taxon>Arachnida</taxon>
        <taxon>Araneae</taxon>
        <taxon>Araneomorphae</taxon>
        <taxon>Entelegynae</taxon>
        <taxon>Araneoidea</taxon>
        <taxon>Araneidae</taxon>
        <taxon>Caerostris</taxon>
    </lineage>
</organism>
<evidence type="ECO:0000313" key="1">
    <source>
        <dbReference type="EMBL" id="GIY75397.1"/>
    </source>
</evidence>
<keyword evidence="2" id="KW-1185">Reference proteome</keyword>
<reference evidence="1 2" key="1">
    <citation type="submission" date="2021-06" db="EMBL/GenBank/DDBJ databases">
        <title>Caerostris extrusa draft genome.</title>
        <authorList>
            <person name="Kono N."/>
            <person name="Arakawa K."/>
        </authorList>
    </citation>
    <scope>NUCLEOTIDE SEQUENCE [LARGE SCALE GENOMIC DNA]</scope>
</reference>
<accession>A0AAV4VY92</accession>
<proteinExistence type="predicted"/>
<gene>
    <name evidence="1" type="ORF">CEXT_474641</name>
</gene>
<protein>
    <recommendedName>
        <fullName evidence="3">LAGLIDADG homing endonuclease</fullName>
    </recommendedName>
</protein>
<evidence type="ECO:0000313" key="2">
    <source>
        <dbReference type="Proteomes" id="UP001054945"/>
    </source>
</evidence>
<comment type="caution">
    <text evidence="1">The sequence shown here is derived from an EMBL/GenBank/DDBJ whole genome shotgun (WGS) entry which is preliminary data.</text>
</comment>
<evidence type="ECO:0008006" key="3">
    <source>
        <dbReference type="Google" id="ProtNLM"/>
    </source>
</evidence>
<dbReference type="EMBL" id="BPLR01015334">
    <property type="protein sequence ID" value="GIY75397.1"/>
    <property type="molecule type" value="Genomic_DNA"/>
</dbReference>
<sequence>MGWLSLLPQRMLSGNLAKKKKRKAPPRFPLVAFFGNRQCISLLNHIGGCPIPDCQTHPVKKEDQQGFNTPCKETYGQKQKISTLEPELSTHNSFTPLDEAVAMITDEGPLNTQPRMSPVMVNIENQDIKLLINLIGTEFPNRINLKISSKFIKRIAINNQAYQDILNFLLTKGT</sequence>
<dbReference type="AlphaFoldDB" id="A0AAV4VY92"/>
<dbReference type="Proteomes" id="UP001054945">
    <property type="component" value="Unassembled WGS sequence"/>
</dbReference>